<organism evidence="2 3">
    <name type="scientific">Scophthalmus maximus</name>
    <name type="common">Turbot</name>
    <name type="synonym">Psetta maxima</name>
    <dbReference type="NCBI Taxonomy" id="52904"/>
    <lineage>
        <taxon>Eukaryota</taxon>
        <taxon>Metazoa</taxon>
        <taxon>Chordata</taxon>
        <taxon>Craniata</taxon>
        <taxon>Vertebrata</taxon>
        <taxon>Euteleostomi</taxon>
        <taxon>Actinopterygii</taxon>
        <taxon>Neopterygii</taxon>
        <taxon>Teleostei</taxon>
        <taxon>Neoteleostei</taxon>
        <taxon>Acanthomorphata</taxon>
        <taxon>Carangaria</taxon>
        <taxon>Pleuronectiformes</taxon>
        <taxon>Pleuronectoidei</taxon>
        <taxon>Scophthalmidae</taxon>
        <taxon>Scophthalmus</taxon>
    </lineage>
</organism>
<accession>A0A2U9BTK3</accession>
<name>A0A2U9BTK3_SCOMX</name>
<dbReference type="EMBL" id="CP026251">
    <property type="protein sequence ID" value="AWP06899.1"/>
    <property type="molecule type" value="Genomic_DNA"/>
</dbReference>
<gene>
    <name evidence="2" type="ORF">SMAX5B_011000</name>
</gene>
<reference evidence="2 3" key="1">
    <citation type="submission" date="2017-12" db="EMBL/GenBank/DDBJ databases">
        <title>Integrating genomic resources of turbot (Scophthalmus maximus) in depth evaluation of genetic and physical mapping variation across individuals.</title>
        <authorList>
            <person name="Martinez P."/>
        </authorList>
    </citation>
    <scope>NUCLEOTIDE SEQUENCE [LARGE SCALE GENOMIC DNA]</scope>
</reference>
<feature type="region of interest" description="Disordered" evidence="1">
    <location>
        <begin position="1"/>
        <end position="101"/>
    </location>
</feature>
<keyword evidence="3" id="KW-1185">Reference proteome</keyword>
<keyword evidence="2" id="KW-0812">Transmembrane</keyword>
<evidence type="ECO:0000256" key="1">
    <source>
        <dbReference type="SAM" id="MobiDB-lite"/>
    </source>
</evidence>
<protein>
    <submittedName>
        <fullName evidence="2">Putative multiple C2 and transmembrane domain-containing protein 1-like</fullName>
    </submittedName>
</protein>
<evidence type="ECO:0000313" key="3">
    <source>
        <dbReference type="Proteomes" id="UP000246464"/>
    </source>
</evidence>
<proteinExistence type="predicted"/>
<keyword evidence="2" id="KW-0472">Membrane</keyword>
<feature type="compositionally biased region" description="Basic and acidic residues" evidence="1">
    <location>
        <begin position="1"/>
        <end position="11"/>
    </location>
</feature>
<evidence type="ECO:0000313" key="2">
    <source>
        <dbReference type="EMBL" id="AWP06899.1"/>
    </source>
</evidence>
<dbReference type="AlphaFoldDB" id="A0A2U9BTK3"/>
<sequence>MEQKSPKDESSPKGQESYQRRMWKNFQGKTKPWLSPKLGRICAPPRRPPLAETSGPRGATRSPAPARTDGACSIPWAQPPGPRGASPSWRRTGARHSTCPS</sequence>
<dbReference type="Proteomes" id="UP000246464">
    <property type="component" value="Chromosome 9"/>
</dbReference>